<keyword evidence="2" id="KW-0560">Oxidoreductase</keyword>
<accession>A0ABP9RWR9</accession>
<dbReference type="InterPro" id="IPR001509">
    <property type="entry name" value="Epimerase_deHydtase"/>
</dbReference>
<organism evidence="5 6">
    <name type="scientific">Rugosimonospora acidiphila</name>
    <dbReference type="NCBI Taxonomy" id="556531"/>
    <lineage>
        <taxon>Bacteria</taxon>
        <taxon>Bacillati</taxon>
        <taxon>Actinomycetota</taxon>
        <taxon>Actinomycetes</taxon>
        <taxon>Micromonosporales</taxon>
        <taxon>Micromonosporaceae</taxon>
        <taxon>Rugosimonospora</taxon>
    </lineage>
</organism>
<dbReference type="PANTHER" id="PTHR43103:SF5">
    <property type="entry name" value="4-EPIMERASE, PUTATIVE (AFU_ORTHOLOGUE AFUA_7G00360)-RELATED"/>
    <property type="match status" value="1"/>
</dbReference>
<proteinExistence type="inferred from homology"/>
<evidence type="ECO:0000256" key="2">
    <source>
        <dbReference type="ARBA" id="ARBA00023002"/>
    </source>
</evidence>
<dbReference type="EMBL" id="BAABJQ010000010">
    <property type="protein sequence ID" value="GAA5187993.1"/>
    <property type="molecule type" value="Genomic_DNA"/>
</dbReference>
<comment type="similarity">
    <text evidence="1">Belongs to the NAD(P)-dependent epimerase/dehydratase family.</text>
</comment>
<evidence type="ECO:0000313" key="5">
    <source>
        <dbReference type="EMBL" id="GAA5187993.1"/>
    </source>
</evidence>
<comment type="caution">
    <text evidence="5">The sequence shown here is derived from an EMBL/GenBank/DDBJ whole genome shotgun (WGS) entry which is preliminary data.</text>
</comment>
<name>A0ABP9RWR9_9ACTN</name>
<dbReference type="Gene3D" id="3.40.50.720">
    <property type="entry name" value="NAD(P)-binding Rossmann-like Domain"/>
    <property type="match status" value="1"/>
</dbReference>
<feature type="domain" description="NAD-dependent epimerase/dehydratase" evidence="4">
    <location>
        <begin position="18"/>
        <end position="198"/>
    </location>
</feature>
<evidence type="ECO:0000259" key="4">
    <source>
        <dbReference type="Pfam" id="PF01370"/>
    </source>
</evidence>
<dbReference type="Proteomes" id="UP001501570">
    <property type="component" value="Unassembled WGS sequence"/>
</dbReference>
<protein>
    <submittedName>
        <fullName evidence="5">NAD(P)-dependent oxidoreductase</fullName>
    </submittedName>
</protein>
<reference evidence="6" key="1">
    <citation type="journal article" date="2019" name="Int. J. Syst. Evol. Microbiol.">
        <title>The Global Catalogue of Microorganisms (GCM) 10K type strain sequencing project: providing services to taxonomists for standard genome sequencing and annotation.</title>
        <authorList>
            <consortium name="The Broad Institute Genomics Platform"/>
            <consortium name="The Broad Institute Genome Sequencing Center for Infectious Disease"/>
            <person name="Wu L."/>
            <person name="Ma J."/>
        </authorList>
    </citation>
    <scope>NUCLEOTIDE SEQUENCE [LARGE SCALE GENOMIC DNA]</scope>
    <source>
        <strain evidence="6">JCM 18304</strain>
    </source>
</reference>
<dbReference type="SUPFAM" id="SSF51735">
    <property type="entry name" value="NAD(P)-binding Rossmann-fold domains"/>
    <property type="match status" value="1"/>
</dbReference>
<dbReference type="Pfam" id="PF01370">
    <property type="entry name" value="Epimerase"/>
    <property type="match status" value="1"/>
</dbReference>
<evidence type="ECO:0000313" key="6">
    <source>
        <dbReference type="Proteomes" id="UP001501570"/>
    </source>
</evidence>
<keyword evidence="3" id="KW-0520">NAD</keyword>
<evidence type="ECO:0000256" key="1">
    <source>
        <dbReference type="ARBA" id="ARBA00007637"/>
    </source>
</evidence>
<dbReference type="InterPro" id="IPR036291">
    <property type="entry name" value="NAD(P)-bd_dom_sf"/>
</dbReference>
<sequence length="284" mass="29961">MANGLAGTDNGEDTYRLLMTGAAGNMGQLLRPLLRREGRIVRLADLTEVGDLQPGEETIAADLTDADAMAKACQGVDAVLHLGGISVEAAFDDILSVNVVGTQNLLQAAVEAGVPRVLLASSNHAAGFYRRGDVPAGSDGLPGDLPARPDTYYGWSKAAIESMGALYHHRYGLDVTALRIGSCFAEPSDARALATWLAPADAARLVEAALSHPEPGFRVVWAISDNTRRWWSLSGARTLGYEPAEDAERFAQSRIAADGEPDLADPLHDLVGGGFCQAPLGEPM</sequence>
<keyword evidence="6" id="KW-1185">Reference proteome</keyword>
<evidence type="ECO:0000256" key="3">
    <source>
        <dbReference type="ARBA" id="ARBA00023027"/>
    </source>
</evidence>
<dbReference type="PANTHER" id="PTHR43103">
    <property type="entry name" value="NUCLEOSIDE-DIPHOSPHATE-SUGAR EPIMERASE"/>
    <property type="match status" value="1"/>
</dbReference>
<gene>
    <name evidence="5" type="ORF">GCM10023322_37600</name>
</gene>